<comment type="caution">
    <text evidence="1">The sequence shown here is derived from an EMBL/GenBank/DDBJ whole genome shotgun (WGS) entry which is preliminary data.</text>
</comment>
<proteinExistence type="predicted"/>
<dbReference type="InterPro" id="IPR029032">
    <property type="entry name" value="AhpD-like"/>
</dbReference>
<dbReference type="Proteomes" id="UP000782312">
    <property type="component" value="Unassembled WGS sequence"/>
</dbReference>
<dbReference type="EMBL" id="JACPUR010000032">
    <property type="protein sequence ID" value="MBI3128573.1"/>
    <property type="molecule type" value="Genomic_DNA"/>
</dbReference>
<dbReference type="AlphaFoldDB" id="A0A932I0R5"/>
<gene>
    <name evidence="1" type="ORF">HYZ11_13290</name>
</gene>
<evidence type="ECO:0008006" key="3">
    <source>
        <dbReference type="Google" id="ProtNLM"/>
    </source>
</evidence>
<reference evidence="1" key="1">
    <citation type="submission" date="2020-07" db="EMBL/GenBank/DDBJ databases">
        <title>Huge and variable diversity of episymbiotic CPR bacteria and DPANN archaea in groundwater ecosystems.</title>
        <authorList>
            <person name="He C.Y."/>
            <person name="Keren R."/>
            <person name="Whittaker M."/>
            <person name="Farag I.F."/>
            <person name="Doudna J."/>
            <person name="Cate J.H.D."/>
            <person name="Banfield J.F."/>
        </authorList>
    </citation>
    <scope>NUCLEOTIDE SEQUENCE</scope>
    <source>
        <strain evidence="1">NC_groundwater_763_Ag_S-0.2um_68_21</strain>
    </source>
</reference>
<accession>A0A932I0R5</accession>
<organism evidence="1 2">
    <name type="scientific">Tectimicrobiota bacterium</name>
    <dbReference type="NCBI Taxonomy" id="2528274"/>
    <lineage>
        <taxon>Bacteria</taxon>
        <taxon>Pseudomonadati</taxon>
        <taxon>Nitrospinota/Tectimicrobiota group</taxon>
        <taxon>Candidatus Tectimicrobiota</taxon>
    </lineage>
</organism>
<dbReference type="SUPFAM" id="SSF69118">
    <property type="entry name" value="AhpD-like"/>
    <property type="match status" value="1"/>
</dbReference>
<evidence type="ECO:0000313" key="2">
    <source>
        <dbReference type="Proteomes" id="UP000782312"/>
    </source>
</evidence>
<evidence type="ECO:0000313" key="1">
    <source>
        <dbReference type="EMBL" id="MBI3128573.1"/>
    </source>
</evidence>
<protein>
    <recommendedName>
        <fullName evidence="3">Carboxymuconolactone decarboxylase-like domain-containing protein</fullName>
    </recommendedName>
</protein>
<sequence length="81" mass="9244">MPSITMLDIEQLKKTKLKPFIEKCLKHRAPDPAFHAMQGHNEDLSKAMYVAWGAVFSTGAVDHKLKEIIRVQLSRMADCNY</sequence>
<dbReference type="Gene3D" id="1.20.1290.10">
    <property type="entry name" value="AhpD-like"/>
    <property type="match status" value="1"/>
</dbReference>
<name>A0A932I0R5_UNCTE</name>